<proteinExistence type="predicted"/>
<dbReference type="Pfam" id="PF00990">
    <property type="entry name" value="GGDEF"/>
    <property type="match status" value="1"/>
</dbReference>
<dbReference type="NCBIfam" id="TIGR00254">
    <property type="entry name" value="GGDEF"/>
    <property type="match status" value="1"/>
</dbReference>
<dbReference type="Gene3D" id="3.30.70.270">
    <property type="match status" value="1"/>
</dbReference>
<dbReference type="InterPro" id="IPR052163">
    <property type="entry name" value="DGC-Regulatory_Protein"/>
</dbReference>
<dbReference type="PANTHER" id="PTHR46663">
    <property type="entry name" value="DIGUANYLATE CYCLASE DGCT-RELATED"/>
    <property type="match status" value="1"/>
</dbReference>
<accession>A0A844GGA5</accession>
<keyword evidence="3" id="KW-1185">Reference proteome</keyword>
<dbReference type="AlphaFoldDB" id="A0A844GGA5"/>
<dbReference type="RefSeq" id="WP_230370553.1">
    <property type="nucleotide sequence ID" value="NZ_WLYX01000001.1"/>
</dbReference>
<evidence type="ECO:0000259" key="1">
    <source>
        <dbReference type="PROSITE" id="PS50887"/>
    </source>
</evidence>
<comment type="caution">
    <text evidence="2">The sequence shown here is derived from an EMBL/GenBank/DDBJ whole genome shotgun (WGS) entry which is preliminary data.</text>
</comment>
<dbReference type="PANTHER" id="PTHR46663:SF2">
    <property type="entry name" value="GGDEF DOMAIN-CONTAINING PROTEIN"/>
    <property type="match status" value="1"/>
</dbReference>
<dbReference type="InterPro" id="IPR000160">
    <property type="entry name" value="GGDEF_dom"/>
</dbReference>
<feature type="domain" description="GGDEF" evidence="1">
    <location>
        <begin position="27"/>
        <end position="128"/>
    </location>
</feature>
<evidence type="ECO:0000313" key="3">
    <source>
        <dbReference type="Proteomes" id="UP000446658"/>
    </source>
</evidence>
<protein>
    <submittedName>
        <fullName evidence="2">Diguanylate cyclase</fullName>
    </submittedName>
</protein>
<dbReference type="SUPFAM" id="SSF55073">
    <property type="entry name" value="Nucleotide cyclase"/>
    <property type="match status" value="1"/>
</dbReference>
<dbReference type="PROSITE" id="PS50887">
    <property type="entry name" value="GGDEF"/>
    <property type="match status" value="1"/>
</dbReference>
<dbReference type="InterPro" id="IPR029787">
    <property type="entry name" value="Nucleotide_cyclase"/>
</dbReference>
<dbReference type="SMART" id="SM00267">
    <property type="entry name" value="GGDEF"/>
    <property type="match status" value="1"/>
</dbReference>
<dbReference type="Proteomes" id="UP000446658">
    <property type="component" value="Unassembled WGS sequence"/>
</dbReference>
<reference evidence="2 3" key="1">
    <citation type="submission" date="2019-11" db="EMBL/GenBank/DDBJ databases">
        <title>Draft genome sequence of Paludibacterium sp. dN18-1.</title>
        <authorList>
            <person name="Im W.-T."/>
        </authorList>
    </citation>
    <scope>NUCLEOTIDE SEQUENCE [LARGE SCALE GENOMIC DNA]</scope>
    <source>
        <strain evidence="3">dN 18-1</strain>
    </source>
</reference>
<dbReference type="EMBL" id="WLYX01000001">
    <property type="protein sequence ID" value="MTD33535.1"/>
    <property type="molecule type" value="Genomic_DNA"/>
</dbReference>
<gene>
    <name evidence="2" type="ORF">GKE73_12170</name>
</gene>
<dbReference type="CDD" id="cd01949">
    <property type="entry name" value="GGDEF"/>
    <property type="match status" value="1"/>
</dbReference>
<sequence>MLTQLPNRILLTERLEAAMHQSQQDASQLAICYLDLDGFKAVNDSQGHATGDKLLIEVAQRLKDALRGGDTVSRLGGDEFVLLLSHIGERNALDDTMRQTASGHCHAVQDCRAALYHLGEYRRHAVSQ</sequence>
<organism evidence="2 3">
    <name type="scientific">Paludibacterium denitrificans</name>
    <dbReference type="NCBI Taxonomy" id="2675226"/>
    <lineage>
        <taxon>Bacteria</taxon>
        <taxon>Pseudomonadati</taxon>
        <taxon>Pseudomonadota</taxon>
        <taxon>Betaproteobacteria</taxon>
        <taxon>Neisseriales</taxon>
        <taxon>Chromobacteriaceae</taxon>
        <taxon>Paludibacterium</taxon>
    </lineage>
</organism>
<evidence type="ECO:0000313" key="2">
    <source>
        <dbReference type="EMBL" id="MTD33535.1"/>
    </source>
</evidence>
<name>A0A844GGA5_9NEIS</name>
<dbReference type="InterPro" id="IPR043128">
    <property type="entry name" value="Rev_trsase/Diguanyl_cyclase"/>
</dbReference>